<feature type="transmembrane region" description="Helical" evidence="2">
    <location>
        <begin position="329"/>
        <end position="347"/>
    </location>
</feature>
<dbReference type="GO" id="GO:0006814">
    <property type="term" value="P:sodium ion transport"/>
    <property type="evidence" value="ECO:0007669"/>
    <property type="project" value="InterPro"/>
</dbReference>
<evidence type="ECO:0000256" key="2">
    <source>
        <dbReference type="SAM" id="Phobius"/>
    </source>
</evidence>
<dbReference type="RefSeq" id="WP_155357909.1">
    <property type="nucleotide sequence ID" value="NZ_BAAAHL010000071.1"/>
</dbReference>
<dbReference type="Proteomes" id="UP000331127">
    <property type="component" value="Unassembled WGS sequence"/>
</dbReference>
<keyword evidence="4" id="KW-1185">Reference proteome</keyword>
<keyword evidence="2" id="KW-0472">Membrane</keyword>
<feature type="region of interest" description="Disordered" evidence="1">
    <location>
        <begin position="1"/>
        <end position="30"/>
    </location>
</feature>
<dbReference type="Pfam" id="PF13347">
    <property type="entry name" value="MFS_2"/>
    <property type="match status" value="1"/>
</dbReference>
<feature type="transmembrane region" description="Helical" evidence="2">
    <location>
        <begin position="438"/>
        <end position="460"/>
    </location>
</feature>
<feature type="transmembrane region" description="Helical" evidence="2">
    <location>
        <begin position="139"/>
        <end position="164"/>
    </location>
</feature>
<feature type="transmembrane region" description="Helical" evidence="2">
    <location>
        <begin position="353"/>
        <end position="382"/>
    </location>
</feature>
<feature type="compositionally biased region" description="Polar residues" evidence="1">
    <location>
        <begin position="11"/>
        <end position="21"/>
    </location>
</feature>
<dbReference type="SUPFAM" id="SSF103473">
    <property type="entry name" value="MFS general substrate transporter"/>
    <property type="match status" value="1"/>
</dbReference>
<comment type="caution">
    <text evidence="3">The sequence shown here is derived from an EMBL/GenBank/DDBJ whole genome shotgun (WGS) entry which is preliminary data.</text>
</comment>
<gene>
    <name evidence="3" type="ORF">Amac_062010</name>
</gene>
<dbReference type="InterPro" id="IPR039672">
    <property type="entry name" value="MFS_2"/>
</dbReference>
<proteinExistence type="predicted"/>
<dbReference type="NCBIfam" id="TIGR00792">
    <property type="entry name" value="gph"/>
    <property type="match status" value="1"/>
</dbReference>
<protein>
    <submittedName>
        <fullName evidence="3">MFS transporter</fullName>
    </submittedName>
</protein>
<feature type="transmembrane region" description="Helical" evidence="2">
    <location>
        <begin position="61"/>
        <end position="90"/>
    </location>
</feature>
<feature type="transmembrane region" description="Helical" evidence="2">
    <location>
        <begin position="394"/>
        <end position="418"/>
    </location>
</feature>
<dbReference type="GO" id="GO:0008643">
    <property type="term" value="P:carbohydrate transport"/>
    <property type="evidence" value="ECO:0007669"/>
    <property type="project" value="InterPro"/>
</dbReference>
<dbReference type="InterPro" id="IPR001927">
    <property type="entry name" value="Na/Gal_symport"/>
</dbReference>
<evidence type="ECO:0000313" key="3">
    <source>
        <dbReference type="EMBL" id="GES12604.1"/>
    </source>
</evidence>
<name>A0A5M3WUP6_9ACTN</name>
<dbReference type="PANTHER" id="PTHR11328:SF24">
    <property type="entry name" value="MAJOR FACILITATOR SUPERFAMILY (MFS) PROFILE DOMAIN-CONTAINING PROTEIN"/>
    <property type="match status" value="1"/>
</dbReference>
<evidence type="ECO:0000256" key="1">
    <source>
        <dbReference type="SAM" id="MobiDB-lite"/>
    </source>
</evidence>
<dbReference type="GO" id="GO:0005886">
    <property type="term" value="C:plasma membrane"/>
    <property type="evidence" value="ECO:0007669"/>
    <property type="project" value="TreeGrafter"/>
</dbReference>
<feature type="transmembrane region" description="Helical" evidence="2">
    <location>
        <begin position="296"/>
        <end position="317"/>
    </location>
</feature>
<dbReference type="OrthoDB" id="181905at2"/>
<feature type="transmembrane region" description="Helical" evidence="2">
    <location>
        <begin position="263"/>
        <end position="290"/>
    </location>
</feature>
<reference evidence="3 4" key="1">
    <citation type="submission" date="2019-10" db="EMBL/GenBank/DDBJ databases">
        <title>Whole genome shotgun sequence of Acrocarpospora macrocephala NBRC 16266.</title>
        <authorList>
            <person name="Ichikawa N."/>
            <person name="Kimura A."/>
            <person name="Kitahashi Y."/>
            <person name="Komaki H."/>
            <person name="Oguchi A."/>
        </authorList>
    </citation>
    <scope>NUCLEOTIDE SEQUENCE [LARGE SCALE GENOMIC DNA]</scope>
    <source>
        <strain evidence="3 4">NBRC 16266</strain>
    </source>
</reference>
<feature type="transmembrane region" description="Helical" evidence="2">
    <location>
        <begin position="176"/>
        <end position="197"/>
    </location>
</feature>
<feature type="transmembrane region" description="Helical" evidence="2">
    <location>
        <begin position="111"/>
        <end position="133"/>
    </location>
</feature>
<feature type="compositionally biased region" description="Basic and acidic residues" evidence="1">
    <location>
        <begin position="1"/>
        <end position="10"/>
    </location>
</feature>
<dbReference type="CDD" id="cd17332">
    <property type="entry name" value="MFS_MelB_like"/>
    <property type="match status" value="1"/>
</dbReference>
<dbReference type="InterPro" id="IPR036259">
    <property type="entry name" value="MFS_trans_sf"/>
</dbReference>
<dbReference type="EMBL" id="BLAE01000037">
    <property type="protein sequence ID" value="GES12604.1"/>
    <property type="molecule type" value="Genomic_DNA"/>
</dbReference>
<sequence>MSDHDMDSDPSRQTLTGSPQAEDSHGEQAPDFPIIKIPEKIAYAFGDIGSNLVYAPATSFVLFYLTNVAGIGAAIAGTILLIGQLLNGFTDVTIGVLIDKTSTRWGKARPWVLWTAVPLTVSFVLLFSVPAGLGETGKIVWVLITYTLVMAVFFTASNVAYSAMLSVMTPSPKTRVTLTTFRFFSALLTTLIVNSITLPIVEALGNDQFAWTSTTLIYGIIGTFTLIVVFTGTKERVTPAQDVGDSAKQPLGLMLKTLMRNHYFFLAAGLFTAFNLMNGLSSASGVYYVTDVLGDVSLFGIVSIAGILPALIGMPFMPALMGRYTKRTMFLAGIGVMLIGSVIPLFAPENFAVVLIGLVFRGLGMVPLTAGLLAIVADVVDYGEWRNGVRTDGLIYSSVVLGQKIGSGFGTAIVGWVLAFGGYNATAEHQSEGAVQAILASFLYLPLLMIIITGVIVYFFRIERHSHEIQQFLRRRVESQPGDSTT</sequence>
<organism evidence="3 4">
    <name type="scientific">Acrocarpospora macrocephala</name>
    <dbReference type="NCBI Taxonomy" id="150177"/>
    <lineage>
        <taxon>Bacteria</taxon>
        <taxon>Bacillati</taxon>
        <taxon>Actinomycetota</taxon>
        <taxon>Actinomycetes</taxon>
        <taxon>Streptosporangiales</taxon>
        <taxon>Streptosporangiaceae</taxon>
        <taxon>Acrocarpospora</taxon>
    </lineage>
</organism>
<dbReference type="GO" id="GO:0015293">
    <property type="term" value="F:symporter activity"/>
    <property type="evidence" value="ECO:0007669"/>
    <property type="project" value="InterPro"/>
</dbReference>
<dbReference type="PANTHER" id="PTHR11328">
    <property type="entry name" value="MAJOR FACILITATOR SUPERFAMILY DOMAIN-CONTAINING PROTEIN"/>
    <property type="match status" value="1"/>
</dbReference>
<accession>A0A5M3WUP6</accession>
<feature type="transmembrane region" description="Helical" evidence="2">
    <location>
        <begin position="209"/>
        <end position="230"/>
    </location>
</feature>
<evidence type="ECO:0000313" key="4">
    <source>
        <dbReference type="Proteomes" id="UP000331127"/>
    </source>
</evidence>
<keyword evidence="2" id="KW-0812">Transmembrane</keyword>
<dbReference type="AlphaFoldDB" id="A0A5M3WUP6"/>
<keyword evidence="2" id="KW-1133">Transmembrane helix</keyword>
<dbReference type="Gene3D" id="1.20.1250.20">
    <property type="entry name" value="MFS general substrate transporter like domains"/>
    <property type="match status" value="2"/>
</dbReference>